<sequence length="901" mass="97990">MGTYYVFKPSAKGKLTVKGVFHQNGSGTADAHIYEGTNQKGTISYKANYAEASNSFELEAGKTYYLYVPTDANAKNYDIFCLNSFTFVSQYYFANKSVRVNNGAKNYTQAVTGGDGSNYTVKAYGSLTSAKVDNSGNVSWSGDGGALVVTASLNGSSDSYVITVPYSTHEWDFRNVELKDLKANTTDWAVTYKVRQFDPTSKALTYLNVPVMANGTAIDGNNALYVPATAGLLFKSDANGFGSKIKSWTNDLDIDGLTLDEKYALTYDKVSSVQLVTMYKGGGLTIPNLKKGQYIRMKWRRYSPNTGDHIKATNVTDLDGKSIDNEFNVGVPARADKGDYGYEFFIVKEDGDVTFTQMDEGWTDIYDIKLSADKNGMLDTDDTDGINLLTDLRLVEKGKENDKVTFANPIIYTDKTTVTYSQETNILHAVSAMAKGDPKRGDKTDGTVKYSYEKKNGNIEASMSDAGVLTVNSGQGVITITQDGVNSGYVLDRKKTDVTVYEKKTVSRKYPYTWDFQNNKTTADKFTDDEWNKNTDGSLTLNPKSWNYFEGNDIQTGSSDYAEAQDLGIDVPRDKDNSLTLVLGSGLKFGSNDNQILTIPTVPSGFKAYILAKMGDNGSIANGSTTLTGTDYTAGKSNDEKIFVVDGTNGGNIDLTVKNATIEKIGVTGTFKKLNAYTDGKSYATEYRDHNEKYDLTGIFTNGKAVTAEMISSVDNAKYLAKTSPVTVAPAKTGVILTCDATDHVDAIPLFVKDVNSQENQITGNMLDGTLEETSNLKDGGTNYVFTVVSYNLDANGNIVDVNGGTNSTLGFYRVANNDNSNLAANKAYLHVPSSTSAKNFYVIEGIFDNGDTPTSIVSVSDNVGPSMDEGCYYTLTGIRMSSRPTRAGIYIHNGKKIVIK</sequence>
<name>A0A9R1C741_9BACT</name>
<dbReference type="RefSeq" id="WP_223940062.1">
    <property type="nucleotide sequence ID" value="NZ_BPTX01000002.1"/>
</dbReference>
<comment type="caution">
    <text evidence="1">The sequence shown here is derived from an EMBL/GenBank/DDBJ whole genome shotgun (WGS) entry which is preliminary data.</text>
</comment>
<evidence type="ECO:0000313" key="1">
    <source>
        <dbReference type="EMBL" id="GJG57238.1"/>
    </source>
</evidence>
<accession>A0A9R1C741</accession>
<evidence type="ECO:0000313" key="2">
    <source>
        <dbReference type="Proteomes" id="UP000825483"/>
    </source>
</evidence>
<protein>
    <submittedName>
        <fullName evidence="1">Uncharacterized protein</fullName>
    </submittedName>
</protein>
<gene>
    <name evidence="1" type="ORF">PRLR5076_00890</name>
</gene>
<proteinExistence type="predicted"/>
<reference evidence="1" key="1">
    <citation type="journal article" date="2022" name="Int. J. Syst. Evol. Microbiol.">
        <title>Prevotella lacticifex sp. nov., isolated from the rumen of cows.</title>
        <authorList>
            <person name="Shinkai T."/>
            <person name="Ikeyama N."/>
            <person name="Kumagai M."/>
            <person name="Ohmori H."/>
            <person name="Sakamoto M."/>
            <person name="Ohkuma M."/>
            <person name="Mitsumori M."/>
        </authorList>
    </citation>
    <scope>NUCLEOTIDE SEQUENCE</scope>
    <source>
        <strain evidence="1">R5076</strain>
    </source>
</reference>
<organism evidence="1 2">
    <name type="scientific">Prevotella lacticifex</name>
    <dbReference type="NCBI Taxonomy" id="2854755"/>
    <lineage>
        <taxon>Bacteria</taxon>
        <taxon>Pseudomonadati</taxon>
        <taxon>Bacteroidota</taxon>
        <taxon>Bacteroidia</taxon>
        <taxon>Bacteroidales</taxon>
        <taxon>Prevotellaceae</taxon>
        <taxon>Prevotella</taxon>
    </lineage>
</organism>
<dbReference type="GeneID" id="72468145"/>
<keyword evidence="2" id="KW-1185">Reference proteome</keyword>
<dbReference type="Proteomes" id="UP000825483">
    <property type="component" value="Unassembled WGS sequence"/>
</dbReference>
<dbReference type="AlphaFoldDB" id="A0A9R1C741"/>
<dbReference type="EMBL" id="BPUB01000001">
    <property type="protein sequence ID" value="GJG57238.1"/>
    <property type="molecule type" value="Genomic_DNA"/>
</dbReference>